<protein>
    <submittedName>
        <fullName evidence="1">Uncharacterized protein</fullName>
    </submittedName>
</protein>
<proteinExistence type="predicted"/>
<organism evidence="1">
    <name type="scientific">uncultured Caudovirales phage</name>
    <dbReference type="NCBI Taxonomy" id="2100421"/>
    <lineage>
        <taxon>Viruses</taxon>
        <taxon>Duplodnaviria</taxon>
        <taxon>Heunggongvirae</taxon>
        <taxon>Uroviricota</taxon>
        <taxon>Caudoviricetes</taxon>
        <taxon>Peduoviridae</taxon>
        <taxon>Maltschvirus</taxon>
        <taxon>Maltschvirus maltsch</taxon>
    </lineage>
</organism>
<sequence>MTVPVINAIINFSTGPAFAQAMILDTGILGTNVLADSQALIVDVSDQVDGITTMRGRNAQADVFQTGTLTLRIVDQNGDFNPQNPAGPYYGLLTPLRKVQITATYAGTEYPIFSGFITSYTTTTPKMATDVTYTTITAVDAFRLFQNSQITNVTLAAAGDLPGERVNAILDEIAWPPSMREIQYGDTIFQADPGTPRTALQALQTATISEYGAIYINARGSVELHDRQFCIESQALPVTRFNDNGTDINYYNAVWRLDDTQVYNSASITKIGGTAQLADDQASIDEYFVHSYNQTNLVMDTDQAALDYARAYVASRKDTQTRCDAVELDLYMDDYNDGILAALSLDFFDPVEITTNQPGNSTLQQTLQVFGVQHRVTPNSWKTTFTTLEPIIDGFILDSTLYGVLDTSVLAY</sequence>
<dbReference type="EMBL" id="LR796732">
    <property type="protein sequence ID" value="CAB4161880.1"/>
    <property type="molecule type" value="Genomic_DNA"/>
</dbReference>
<reference evidence="1" key="1">
    <citation type="submission" date="2020-04" db="EMBL/GenBank/DDBJ databases">
        <authorList>
            <person name="Chiriac C."/>
            <person name="Salcher M."/>
            <person name="Ghai R."/>
            <person name="Kavagutti S V."/>
        </authorList>
    </citation>
    <scope>NUCLEOTIDE SEQUENCE</scope>
</reference>
<accession>A0A6J5NPY9</accession>
<name>A0A6J5NPY9_9CAUD</name>
<gene>
    <name evidence="1" type="ORF">UFOVP793_5</name>
</gene>
<evidence type="ECO:0000313" key="1">
    <source>
        <dbReference type="EMBL" id="CAB4161880.1"/>
    </source>
</evidence>